<dbReference type="Pfam" id="PF02365">
    <property type="entry name" value="NAM"/>
    <property type="match status" value="1"/>
</dbReference>
<evidence type="ECO:0000256" key="4">
    <source>
        <dbReference type="ARBA" id="ARBA00023242"/>
    </source>
</evidence>
<dbReference type="EMBL" id="PKPP01000661">
    <property type="protein sequence ID" value="PWA90038.1"/>
    <property type="molecule type" value="Genomic_DNA"/>
</dbReference>
<keyword evidence="4" id="KW-0539">Nucleus</keyword>
<evidence type="ECO:0000256" key="1">
    <source>
        <dbReference type="ARBA" id="ARBA00023015"/>
    </source>
</evidence>
<dbReference type="PANTHER" id="PTHR31719">
    <property type="entry name" value="NAC TRANSCRIPTION FACTOR 56"/>
    <property type="match status" value="1"/>
</dbReference>
<keyword evidence="1" id="KW-0805">Transcription regulation</keyword>
<keyword evidence="8" id="KW-1185">Reference proteome</keyword>
<dbReference type="Proteomes" id="UP000245207">
    <property type="component" value="Unassembled WGS sequence"/>
</dbReference>
<dbReference type="PROSITE" id="PS51005">
    <property type="entry name" value="NAC"/>
    <property type="match status" value="1"/>
</dbReference>
<gene>
    <name evidence="7" type="ORF">CTI12_AA105320</name>
</gene>
<name>A0A2U1PWA3_ARTAN</name>
<comment type="caution">
    <text evidence="7">The sequence shown here is derived from an EMBL/GenBank/DDBJ whole genome shotgun (WGS) entry which is preliminary data.</text>
</comment>
<dbReference type="PANTHER" id="PTHR31719:SF179">
    <property type="entry name" value="OS08G0148400 PROTEIN"/>
    <property type="match status" value="1"/>
</dbReference>
<dbReference type="AlphaFoldDB" id="A0A2U1PWA3"/>
<evidence type="ECO:0000313" key="7">
    <source>
        <dbReference type="EMBL" id="PWA90038.1"/>
    </source>
</evidence>
<sequence>MAYNNQEQHDYADSLEPGYRFCPTDVELIVYYLKPKIDTGRRHPKCRYYEVNIYDYGPDELTAKPEYRSCEKKWYFLTPRERKHPNSRTRPNRKTKTGGTWKASQTGEPRDDMNQVVGMKTCLFYLDENGNKTDWLMHEYTTDNPNIPLGSQEQKEDSNKLTRWVLCKIYKKQKKRANNNVGDQEEAFEEQNQQLQDEPLPRRRRLSLNQESNQWNGPEHFPVQETNYHSETDVQMAEPVQFMVTSNQQSGLNFVHVGASQTFPTTSMNTSPNSVTMQPMAMFYGSKLTQPAVQDPPQAFAMDQDQQSVGNSTLVYYQSRPTLTNGFQSSCGASSSFSKRSPPAIVEPGDNDMVVHKDDIYNNLATLDDFMTSPAQALAVYMDTSSNPMTMQQMASSQALSDEVFQQQHVQNSYDDTSIQETNYHSETDAQMAEPVQFMVTSNQQSDLNFVHVGASQTFPTTSMNTSPNSVTMQPMAMFYGSKLTQPAVQDPPQAFAMDQDQQSVGNSTLVYYQSRPTLTNGFQSSCGASSSFSKRSPPAIVEPGDNDMVVPHKDDIYNNLATLDDFMTSPAQALAVYMDTSSNPMTMQQMASSQALSDEVFQQQHVQNSYDDTSSLFNQSVIVDKNDLDELMAELHKML</sequence>
<feature type="region of interest" description="Disordered" evidence="5">
    <location>
        <begin position="175"/>
        <end position="201"/>
    </location>
</feature>
<reference evidence="7 8" key="1">
    <citation type="journal article" date="2018" name="Mol. Plant">
        <title>The genome of Artemisia annua provides insight into the evolution of Asteraceae family and artemisinin biosynthesis.</title>
        <authorList>
            <person name="Shen Q."/>
            <person name="Zhang L."/>
            <person name="Liao Z."/>
            <person name="Wang S."/>
            <person name="Yan T."/>
            <person name="Shi P."/>
            <person name="Liu M."/>
            <person name="Fu X."/>
            <person name="Pan Q."/>
            <person name="Wang Y."/>
            <person name="Lv Z."/>
            <person name="Lu X."/>
            <person name="Zhang F."/>
            <person name="Jiang W."/>
            <person name="Ma Y."/>
            <person name="Chen M."/>
            <person name="Hao X."/>
            <person name="Li L."/>
            <person name="Tang Y."/>
            <person name="Lv G."/>
            <person name="Zhou Y."/>
            <person name="Sun X."/>
            <person name="Brodelius P.E."/>
            <person name="Rose J.K.C."/>
            <person name="Tang K."/>
        </authorList>
    </citation>
    <scope>NUCLEOTIDE SEQUENCE [LARGE SCALE GENOMIC DNA]</scope>
    <source>
        <strain evidence="8">cv. Huhao1</strain>
        <tissue evidence="7">Leaf</tissue>
    </source>
</reference>
<evidence type="ECO:0000259" key="6">
    <source>
        <dbReference type="PROSITE" id="PS51005"/>
    </source>
</evidence>
<evidence type="ECO:0000313" key="8">
    <source>
        <dbReference type="Proteomes" id="UP000245207"/>
    </source>
</evidence>
<evidence type="ECO:0000256" key="5">
    <source>
        <dbReference type="SAM" id="MobiDB-lite"/>
    </source>
</evidence>
<protein>
    <submittedName>
        <fullName evidence="7">NAC domain-containing protein</fullName>
    </submittedName>
</protein>
<feature type="region of interest" description="Disordered" evidence="5">
    <location>
        <begin position="82"/>
        <end position="112"/>
    </location>
</feature>
<keyword evidence="2" id="KW-0238">DNA-binding</keyword>
<feature type="domain" description="NAC" evidence="6">
    <location>
        <begin position="15"/>
        <end position="172"/>
    </location>
</feature>
<evidence type="ECO:0000256" key="2">
    <source>
        <dbReference type="ARBA" id="ARBA00023125"/>
    </source>
</evidence>
<dbReference type="GO" id="GO:0003677">
    <property type="term" value="F:DNA binding"/>
    <property type="evidence" value="ECO:0007669"/>
    <property type="project" value="UniProtKB-KW"/>
</dbReference>
<dbReference type="InterPro" id="IPR036093">
    <property type="entry name" value="NAC_dom_sf"/>
</dbReference>
<proteinExistence type="predicted"/>
<dbReference type="STRING" id="35608.A0A2U1PWA3"/>
<dbReference type="SUPFAM" id="SSF101941">
    <property type="entry name" value="NAC domain"/>
    <property type="match status" value="1"/>
</dbReference>
<dbReference type="Gene3D" id="2.170.150.80">
    <property type="entry name" value="NAC domain"/>
    <property type="match status" value="1"/>
</dbReference>
<evidence type="ECO:0000256" key="3">
    <source>
        <dbReference type="ARBA" id="ARBA00023163"/>
    </source>
</evidence>
<organism evidence="7 8">
    <name type="scientific">Artemisia annua</name>
    <name type="common">Sweet wormwood</name>
    <dbReference type="NCBI Taxonomy" id="35608"/>
    <lineage>
        <taxon>Eukaryota</taxon>
        <taxon>Viridiplantae</taxon>
        <taxon>Streptophyta</taxon>
        <taxon>Embryophyta</taxon>
        <taxon>Tracheophyta</taxon>
        <taxon>Spermatophyta</taxon>
        <taxon>Magnoliopsida</taxon>
        <taxon>eudicotyledons</taxon>
        <taxon>Gunneridae</taxon>
        <taxon>Pentapetalae</taxon>
        <taxon>asterids</taxon>
        <taxon>campanulids</taxon>
        <taxon>Asterales</taxon>
        <taxon>Asteraceae</taxon>
        <taxon>Asteroideae</taxon>
        <taxon>Anthemideae</taxon>
        <taxon>Artemisiinae</taxon>
        <taxon>Artemisia</taxon>
    </lineage>
</organism>
<dbReference type="GO" id="GO:0006355">
    <property type="term" value="P:regulation of DNA-templated transcription"/>
    <property type="evidence" value="ECO:0007669"/>
    <property type="project" value="InterPro"/>
</dbReference>
<dbReference type="OrthoDB" id="1509001at2759"/>
<feature type="compositionally biased region" description="Basic residues" evidence="5">
    <location>
        <begin position="82"/>
        <end position="96"/>
    </location>
</feature>
<dbReference type="InterPro" id="IPR003441">
    <property type="entry name" value="NAC-dom"/>
</dbReference>
<keyword evidence="3" id="KW-0804">Transcription</keyword>
<accession>A0A2U1PWA3</accession>